<evidence type="ECO:0000259" key="3">
    <source>
        <dbReference type="Pfam" id="PF00389"/>
    </source>
</evidence>
<dbReference type="EMBL" id="JALPRX010000058">
    <property type="protein sequence ID" value="MCK8785488.1"/>
    <property type="molecule type" value="Genomic_DNA"/>
</dbReference>
<dbReference type="Gene3D" id="3.40.50.720">
    <property type="entry name" value="NAD(P)-binding Rossmann-like Domain"/>
    <property type="match status" value="2"/>
</dbReference>
<sequence>MTENRFRVGYLQHVPHPAFLEAAAAEPSLEIRRIPLDQPEAAIHAALAGCHGYYVMAARDELPAPWHVTTALLATLPRLLMVSSYGAGYDPVDRDACTAAGVALSNQSGGNAEGVAEHAVGMMLLLLKRVPESHAAMRAGRAADRGAFLGREIVGRPVGLVGLGHVGARTAAILNALGARVMACDPYLDAAECAARGATKVELPELLAACDVVSLHCPRDAATRGLFGAAAFAAMRPGAIFVTTARGGIHDEAALLAALEAGHLGGAGLDVWDPEPPRPDAPLLAHPLVIASPHTAGVTQESRERVVRMAVAGFVEAAAGRLPPRLQNPAVAGRFLERWREAFA</sequence>
<organism evidence="5 6">
    <name type="scientific">Roseomonas acroporae</name>
    <dbReference type="NCBI Taxonomy" id="2937791"/>
    <lineage>
        <taxon>Bacteria</taxon>
        <taxon>Pseudomonadati</taxon>
        <taxon>Pseudomonadota</taxon>
        <taxon>Alphaproteobacteria</taxon>
        <taxon>Acetobacterales</taxon>
        <taxon>Roseomonadaceae</taxon>
        <taxon>Roseomonas</taxon>
    </lineage>
</organism>
<comment type="caution">
    <text evidence="5">The sequence shown here is derived from an EMBL/GenBank/DDBJ whole genome shotgun (WGS) entry which is preliminary data.</text>
</comment>
<dbReference type="GO" id="GO:0051287">
    <property type="term" value="F:NAD binding"/>
    <property type="evidence" value="ECO:0007669"/>
    <property type="project" value="InterPro"/>
</dbReference>
<dbReference type="InterPro" id="IPR006139">
    <property type="entry name" value="D-isomer_2_OHA_DH_cat_dom"/>
</dbReference>
<dbReference type="Proteomes" id="UP001139516">
    <property type="component" value="Unassembled WGS sequence"/>
</dbReference>
<comment type="similarity">
    <text evidence="2">Belongs to the D-isomer specific 2-hydroxyacid dehydrogenase family.</text>
</comment>
<dbReference type="PROSITE" id="PS00670">
    <property type="entry name" value="D_2_HYDROXYACID_DH_2"/>
    <property type="match status" value="1"/>
</dbReference>
<gene>
    <name evidence="5" type="ORF">M0638_13950</name>
</gene>
<dbReference type="PANTHER" id="PTHR42938:SF47">
    <property type="entry name" value="HYDROXYPYRUVATE REDUCTASE"/>
    <property type="match status" value="1"/>
</dbReference>
<dbReference type="InterPro" id="IPR036291">
    <property type="entry name" value="NAD(P)-bd_dom_sf"/>
</dbReference>
<evidence type="ECO:0000259" key="4">
    <source>
        <dbReference type="Pfam" id="PF02826"/>
    </source>
</evidence>
<dbReference type="PANTHER" id="PTHR42938">
    <property type="entry name" value="FORMATE DEHYDROGENASE 1"/>
    <property type="match status" value="1"/>
</dbReference>
<keyword evidence="6" id="KW-1185">Reference proteome</keyword>
<name>A0A9X2BUC8_9PROT</name>
<proteinExistence type="inferred from homology"/>
<dbReference type="Pfam" id="PF00389">
    <property type="entry name" value="2-Hacid_dh"/>
    <property type="match status" value="1"/>
</dbReference>
<dbReference type="InterPro" id="IPR029753">
    <property type="entry name" value="D-isomer_DH_CS"/>
</dbReference>
<dbReference type="Pfam" id="PF02826">
    <property type="entry name" value="2-Hacid_dh_C"/>
    <property type="match status" value="1"/>
</dbReference>
<evidence type="ECO:0000256" key="1">
    <source>
        <dbReference type="ARBA" id="ARBA00023002"/>
    </source>
</evidence>
<dbReference type="InterPro" id="IPR006140">
    <property type="entry name" value="D-isomer_DH_NAD-bd"/>
</dbReference>
<dbReference type="SUPFAM" id="SSF51735">
    <property type="entry name" value="NAD(P)-binding Rossmann-fold domains"/>
    <property type="match status" value="1"/>
</dbReference>
<feature type="domain" description="D-isomer specific 2-hydroxyacid dehydrogenase catalytic" evidence="3">
    <location>
        <begin position="29"/>
        <end position="324"/>
    </location>
</feature>
<evidence type="ECO:0000313" key="5">
    <source>
        <dbReference type="EMBL" id="MCK8785488.1"/>
    </source>
</evidence>
<evidence type="ECO:0000313" key="6">
    <source>
        <dbReference type="Proteomes" id="UP001139516"/>
    </source>
</evidence>
<dbReference type="GO" id="GO:0016616">
    <property type="term" value="F:oxidoreductase activity, acting on the CH-OH group of donors, NAD or NADP as acceptor"/>
    <property type="evidence" value="ECO:0007669"/>
    <property type="project" value="InterPro"/>
</dbReference>
<reference evidence="5" key="1">
    <citation type="submission" date="2022-04" db="EMBL/GenBank/DDBJ databases">
        <title>Roseomonas acroporae sp. nov., isolated from coral Acropora digitifera.</title>
        <authorList>
            <person name="Sun H."/>
        </authorList>
    </citation>
    <scope>NUCLEOTIDE SEQUENCE</scope>
    <source>
        <strain evidence="5">NAR14</strain>
    </source>
</reference>
<accession>A0A9X2BUC8</accession>
<protein>
    <submittedName>
        <fullName evidence="5">3-phosphoglycerate dehydrogenase</fullName>
    </submittedName>
</protein>
<dbReference type="AlphaFoldDB" id="A0A9X2BUC8"/>
<keyword evidence="1 2" id="KW-0560">Oxidoreductase</keyword>
<evidence type="ECO:0000256" key="2">
    <source>
        <dbReference type="RuleBase" id="RU003719"/>
    </source>
</evidence>
<feature type="domain" description="D-isomer specific 2-hydroxyacid dehydrogenase NAD-binding" evidence="4">
    <location>
        <begin position="120"/>
        <end position="296"/>
    </location>
</feature>
<dbReference type="RefSeq" id="WP_248667612.1">
    <property type="nucleotide sequence ID" value="NZ_JALPRX010000058.1"/>
</dbReference>
<dbReference type="SUPFAM" id="SSF52283">
    <property type="entry name" value="Formate/glycerate dehydrogenase catalytic domain-like"/>
    <property type="match status" value="1"/>
</dbReference>